<sequence length="341" mass="39204">MPFEIRPWEAIAENYGCTILLGNGASISISPSFSYASLLQHAAEQHLLPEDAQRLFEFFQTNDFELVLRIVWQASNVNRSLQIPDQRTHAAYVSLRDCLIQTVRDIHPEHDQVSAHLPSIYRFLKRFRTVISLNYDLVVYWAMTHGLDIDDQHAFKDCFVGGGAFDDDWQRFRQPIRGDRSTTLVFYAHGSLVLCRNPVEQELKVHSRDAGLLEAILQLWQSERVVPLFVSEGTWQQKVASIQNSYYLSTVYREVLKSQRDTLVIYGWGFADQDIHLLQRMRDTGINRVAVSVFRGDQAYCNRVFQMIHDTLGAHVEVEFFDSESPGCWTHPAQQGLQPIA</sequence>
<evidence type="ECO:0000313" key="2">
    <source>
        <dbReference type="Proteomes" id="UP000633943"/>
    </source>
</evidence>
<dbReference type="EMBL" id="WTVP01000044">
    <property type="protein sequence ID" value="NMG16699.1"/>
    <property type="molecule type" value="Genomic_DNA"/>
</dbReference>
<dbReference type="RefSeq" id="WP_169203270.1">
    <property type="nucleotide sequence ID" value="NZ_CP059467.1"/>
</dbReference>
<dbReference type="InterPro" id="IPR032581">
    <property type="entry name" value="DUF4917"/>
</dbReference>
<dbReference type="Pfam" id="PF16263">
    <property type="entry name" value="DUF4917"/>
    <property type="match status" value="1"/>
</dbReference>
<organism evidence="1 2">
    <name type="scientific">Aromatoleum bremense</name>
    <dbReference type="NCBI Taxonomy" id="76115"/>
    <lineage>
        <taxon>Bacteria</taxon>
        <taxon>Pseudomonadati</taxon>
        <taxon>Pseudomonadota</taxon>
        <taxon>Betaproteobacteria</taxon>
        <taxon>Rhodocyclales</taxon>
        <taxon>Rhodocyclaceae</taxon>
        <taxon>Aromatoleum</taxon>
    </lineage>
</organism>
<gene>
    <name evidence="1" type="ORF">GPA24_14355</name>
</gene>
<evidence type="ECO:0000313" key="1">
    <source>
        <dbReference type="EMBL" id="NMG16699.1"/>
    </source>
</evidence>
<comment type="caution">
    <text evidence="1">The sequence shown here is derived from an EMBL/GenBank/DDBJ whole genome shotgun (WGS) entry which is preliminary data.</text>
</comment>
<accession>A0ABX1NXF0</accession>
<protein>
    <submittedName>
        <fullName evidence="1">DUF4917 family protein</fullName>
    </submittedName>
</protein>
<dbReference type="Proteomes" id="UP000633943">
    <property type="component" value="Unassembled WGS sequence"/>
</dbReference>
<proteinExistence type="predicted"/>
<keyword evidence="2" id="KW-1185">Reference proteome</keyword>
<name>A0ABX1NXF0_9RHOO</name>
<reference evidence="1 2" key="1">
    <citation type="submission" date="2019-12" db="EMBL/GenBank/DDBJ databases">
        <title>Comparative genomics gives insights into the taxonomy of the Azoarcus-Aromatoleum group and reveals separate origins of nif in the plant-associated Azoarcus and non-plant-associated Aromatoleum sub-groups.</title>
        <authorList>
            <person name="Lafos M."/>
            <person name="Maluk M."/>
            <person name="Batista M."/>
            <person name="Junghare M."/>
            <person name="Carmona M."/>
            <person name="Faoro H."/>
            <person name="Cruz L.M."/>
            <person name="Battistoni F."/>
            <person name="De Souza E."/>
            <person name="Pedrosa F."/>
            <person name="Chen W.-M."/>
            <person name="Poole P.S."/>
            <person name="Dixon R.A."/>
            <person name="James E.K."/>
        </authorList>
    </citation>
    <scope>NUCLEOTIDE SEQUENCE [LARGE SCALE GENOMIC DNA]</scope>
    <source>
        <strain evidence="1 2">PbN1</strain>
    </source>
</reference>